<proteinExistence type="predicted"/>
<dbReference type="Proteomes" id="UP000277094">
    <property type="component" value="Unassembled WGS sequence"/>
</dbReference>
<dbReference type="AlphaFoldDB" id="A0A3N0DU59"/>
<gene>
    <name evidence="2" type="ORF">EFL95_08940</name>
</gene>
<comment type="caution">
    <text evidence="2">The sequence shown here is derived from an EMBL/GenBank/DDBJ whole genome shotgun (WGS) entry which is preliminary data.</text>
</comment>
<sequence length="158" mass="17947">MQSDAERTDAIAVLAEDHRRMRTLFDEFENLPPTAYVRKSKVAAQMIDLITVHAFITREVLYPRLTSLIPEIELEGLYDQHSRAEQIASDLWTMRPEDGRFADRATALIAQLRLHLGAQEDVWFPRIVDELEPATLDAIGVELVRARRRAPASPQVSG</sequence>
<dbReference type="Pfam" id="PF01814">
    <property type="entry name" value="Hemerythrin"/>
    <property type="match status" value="1"/>
</dbReference>
<protein>
    <submittedName>
        <fullName evidence="2">Hemerythrin domain-containing protein</fullName>
    </submittedName>
</protein>
<evidence type="ECO:0000259" key="1">
    <source>
        <dbReference type="Pfam" id="PF01814"/>
    </source>
</evidence>
<dbReference type="PANTHER" id="PTHR35585">
    <property type="entry name" value="HHE DOMAIN PROTEIN (AFU_ORTHOLOGUE AFUA_4G00730)"/>
    <property type="match status" value="1"/>
</dbReference>
<evidence type="ECO:0000313" key="3">
    <source>
        <dbReference type="Proteomes" id="UP000277094"/>
    </source>
</evidence>
<dbReference type="InterPro" id="IPR012312">
    <property type="entry name" value="Hemerythrin-like"/>
</dbReference>
<organism evidence="2 3">
    <name type="scientific">Nocardioides marmorisolisilvae</name>
    <dbReference type="NCBI Taxonomy" id="1542737"/>
    <lineage>
        <taxon>Bacteria</taxon>
        <taxon>Bacillati</taxon>
        <taxon>Actinomycetota</taxon>
        <taxon>Actinomycetes</taxon>
        <taxon>Propionibacteriales</taxon>
        <taxon>Nocardioidaceae</taxon>
        <taxon>Nocardioides</taxon>
    </lineage>
</organism>
<accession>A0A3N0DU59</accession>
<reference evidence="2 3" key="1">
    <citation type="submission" date="2018-11" db="EMBL/GenBank/DDBJ databases">
        <authorList>
            <person name="Li F."/>
        </authorList>
    </citation>
    <scope>NUCLEOTIDE SEQUENCE [LARGE SCALE GENOMIC DNA]</scope>
    <source>
        <strain evidence="2 3">KIS18-7</strain>
    </source>
</reference>
<feature type="domain" description="Hemerythrin-like" evidence="1">
    <location>
        <begin position="10"/>
        <end position="127"/>
    </location>
</feature>
<dbReference type="OrthoDB" id="9793637at2"/>
<evidence type="ECO:0000313" key="2">
    <source>
        <dbReference type="EMBL" id="RNL79148.1"/>
    </source>
</evidence>
<dbReference type="EMBL" id="RJSG01000002">
    <property type="protein sequence ID" value="RNL79148.1"/>
    <property type="molecule type" value="Genomic_DNA"/>
</dbReference>
<keyword evidence="3" id="KW-1185">Reference proteome</keyword>
<dbReference type="RefSeq" id="WP_123233650.1">
    <property type="nucleotide sequence ID" value="NZ_RJSG01000002.1"/>
</dbReference>
<name>A0A3N0DU59_9ACTN</name>
<dbReference type="PANTHER" id="PTHR35585:SF1">
    <property type="entry name" value="HHE DOMAIN PROTEIN (AFU_ORTHOLOGUE AFUA_4G00730)"/>
    <property type="match status" value="1"/>
</dbReference>
<dbReference type="Gene3D" id="1.20.120.520">
    <property type="entry name" value="nmb1532 protein domain like"/>
    <property type="match status" value="1"/>
</dbReference>